<name>A0A4R0JH33_9ACTN</name>
<evidence type="ECO:0000259" key="1">
    <source>
        <dbReference type="Pfam" id="PF01636"/>
    </source>
</evidence>
<evidence type="ECO:0000313" key="3">
    <source>
        <dbReference type="Proteomes" id="UP000293342"/>
    </source>
</evidence>
<dbReference type="EMBL" id="SJKD01000007">
    <property type="protein sequence ID" value="TCC45799.1"/>
    <property type="molecule type" value="Genomic_DNA"/>
</dbReference>
<dbReference type="OrthoDB" id="3670753at2"/>
<dbReference type="SUPFAM" id="SSF56112">
    <property type="entry name" value="Protein kinase-like (PK-like)"/>
    <property type="match status" value="1"/>
</dbReference>
<keyword evidence="3" id="KW-1185">Reference proteome</keyword>
<sequence length="309" mass="34218">MDGMPATERLLHDLVSAAGLAQVRSVEPMRGHGFDHEVLRATLADARQVVLRHRQESRPLPLGRARFLADHDVEAPALLGGNDFATLYDYVPGDMLSAVIDTMTDASWRSVGTAFRRVHAVRFPSGLSGDFGPDSLVLRPTDPVEDLHRLLVDAESRLRPNLPFVLPHLPRVHEVIDDHAERLRQAPTALLHGDVFLANIIVATSQTTLIDWDQARVADPGQEIAALDERIHLTTGGELPGAFFETYGPRPDTTALHRVTNAIAWFTYGPFAGWEIDPDLDADRTHLVTGWRNSLVDYLTGLGERLKDF</sequence>
<organism evidence="2 3">
    <name type="scientific">Kribbella capetownensis</name>
    <dbReference type="NCBI Taxonomy" id="1572659"/>
    <lineage>
        <taxon>Bacteria</taxon>
        <taxon>Bacillati</taxon>
        <taxon>Actinomycetota</taxon>
        <taxon>Actinomycetes</taxon>
        <taxon>Propionibacteriales</taxon>
        <taxon>Kribbellaceae</taxon>
        <taxon>Kribbella</taxon>
    </lineage>
</organism>
<dbReference type="Pfam" id="PF01636">
    <property type="entry name" value="APH"/>
    <property type="match status" value="1"/>
</dbReference>
<dbReference type="InterPro" id="IPR002575">
    <property type="entry name" value="Aminoglycoside_PTrfase"/>
</dbReference>
<dbReference type="PANTHER" id="PTHR21310">
    <property type="entry name" value="AMINOGLYCOSIDE PHOSPHOTRANSFERASE-RELATED-RELATED"/>
    <property type="match status" value="1"/>
</dbReference>
<keyword evidence="2" id="KW-0808">Transferase</keyword>
<reference evidence="2 3" key="1">
    <citation type="submission" date="2019-02" db="EMBL/GenBank/DDBJ databases">
        <title>Kribbella capetownensis sp. nov. and Kribbella speibonae sp. nov., isolated from soil.</title>
        <authorList>
            <person name="Curtis S.M."/>
            <person name="Norton I."/>
            <person name="Everest G.J."/>
            <person name="Meyers P.R."/>
        </authorList>
    </citation>
    <scope>NUCLEOTIDE SEQUENCE [LARGE SCALE GENOMIC DNA]</scope>
    <source>
        <strain evidence="2 3">YM53</strain>
    </source>
</reference>
<gene>
    <name evidence="2" type="ORF">E0H75_29220</name>
</gene>
<evidence type="ECO:0000313" key="2">
    <source>
        <dbReference type="EMBL" id="TCC45799.1"/>
    </source>
</evidence>
<proteinExistence type="predicted"/>
<dbReference type="AlphaFoldDB" id="A0A4R0JH33"/>
<protein>
    <submittedName>
        <fullName evidence="2">Aminoglycoside phosphotransferase family protein</fullName>
    </submittedName>
</protein>
<feature type="domain" description="Aminoglycoside phosphotransferase" evidence="1">
    <location>
        <begin position="32"/>
        <end position="251"/>
    </location>
</feature>
<dbReference type="Proteomes" id="UP000293342">
    <property type="component" value="Unassembled WGS sequence"/>
</dbReference>
<dbReference type="InterPro" id="IPR011009">
    <property type="entry name" value="Kinase-like_dom_sf"/>
</dbReference>
<comment type="caution">
    <text evidence="2">The sequence shown here is derived from an EMBL/GenBank/DDBJ whole genome shotgun (WGS) entry which is preliminary data.</text>
</comment>
<accession>A0A4R0JH33</accession>
<dbReference type="GO" id="GO:0016740">
    <property type="term" value="F:transferase activity"/>
    <property type="evidence" value="ECO:0007669"/>
    <property type="project" value="UniProtKB-KW"/>
</dbReference>
<dbReference type="InterPro" id="IPR051678">
    <property type="entry name" value="AGP_Transferase"/>
</dbReference>
<dbReference type="Gene3D" id="3.90.1200.10">
    <property type="match status" value="1"/>
</dbReference>